<dbReference type="EMBL" id="VTUZ01000042">
    <property type="protein sequence ID" value="KAA1000992.1"/>
    <property type="molecule type" value="Genomic_DNA"/>
</dbReference>
<feature type="region of interest" description="Disordered" evidence="1">
    <location>
        <begin position="49"/>
        <end position="72"/>
    </location>
</feature>
<organism evidence="2 3">
    <name type="scientific">Paraburkholderia panacisoli</name>
    <dbReference type="NCBI Taxonomy" id="2603818"/>
    <lineage>
        <taxon>Bacteria</taxon>
        <taxon>Pseudomonadati</taxon>
        <taxon>Pseudomonadota</taxon>
        <taxon>Betaproteobacteria</taxon>
        <taxon>Burkholderiales</taxon>
        <taxon>Burkholderiaceae</taxon>
        <taxon>Paraburkholderia</taxon>
    </lineage>
</organism>
<evidence type="ECO:0000313" key="2">
    <source>
        <dbReference type="EMBL" id="KAA1000992.1"/>
    </source>
</evidence>
<comment type="caution">
    <text evidence="2">The sequence shown here is derived from an EMBL/GenBank/DDBJ whole genome shotgun (WGS) entry which is preliminary data.</text>
</comment>
<accession>A0A5B0GCR3</accession>
<dbReference type="AlphaFoldDB" id="A0A5B0GCR3"/>
<gene>
    <name evidence="2" type="ORF">FVF58_39550</name>
</gene>
<dbReference type="Proteomes" id="UP000325273">
    <property type="component" value="Unassembled WGS sequence"/>
</dbReference>
<sequence length="72" mass="7528">MQRHTGDLATVDSPGAFGVPFYEADPLLASGAAVPNTFLADTATTLHGPAGRNFAPLVNQPPPQRKPGFLLQ</sequence>
<keyword evidence="3" id="KW-1185">Reference proteome</keyword>
<reference evidence="2 3" key="1">
    <citation type="submission" date="2019-08" db="EMBL/GenBank/DDBJ databases">
        <title>Paraburkholderia sp. DCY113.</title>
        <authorList>
            <person name="Kang J."/>
        </authorList>
    </citation>
    <scope>NUCLEOTIDE SEQUENCE [LARGE SCALE GENOMIC DNA]</scope>
    <source>
        <strain evidence="2 3">DCY113</strain>
    </source>
</reference>
<evidence type="ECO:0000256" key="1">
    <source>
        <dbReference type="SAM" id="MobiDB-lite"/>
    </source>
</evidence>
<proteinExistence type="predicted"/>
<evidence type="ECO:0000313" key="3">
    <source>
        <dbReference type="Proteomes" id="UP000325273"/>
    </source>
</evidence>
<dbReference type="RefSeq" id="WP_149675093.1">
    <property type="nucleotide sequence ID" value="NZ_VTUZ01000042.1"/>
</dbReference>
<protein>
    <submittedName>
        <fullName evidence="2">Uncharacterized protein</fullName>
    </submittedName>
</protein>
<name>A0A5B0GCR3_9BURK</name>